<dbReference type="InterPro" id="IPR011701">
    <property type="entry name" value="MFS"/>
</dbReference>
<dbReference type="InterPro" id="IPR004638">
    <property type="entry name" value="EmrB-like"/>
</dbReference>
<dbReference type="PRINTS" id="PR01036">
    <property type="entry name" value="TCRTETB"/>
</dbReference>
<dbReference type="Pfam" id="PF07690">
    <property type="entry name" value="MFS_1"/>
    <property type="match status" value="1"/>
</dbReference>
<comment type="subcellular location">
    <subcellularLocation>
        <location evidence="1">Cell membrane</location>
        <topology evidence="1">Multi-pass membrane protein</topology>
    </subcellularLocation>
</comment>
<feature type="transmembrane region" description="Helical" evidence="8">
    <location>
        <begin position="118"/>
        <end position="135"/>
    </location>
</feature>
<reference evidence="11" key="1">
    <citation type="journal article" date="2019" name="Int. J. Syst. Evol. Microbiol.">
        <title>The Global Catalogue of Microorganisms (GCM) 10K type strain sequencing project: providing services to taxonomists for standard genome sequencing and annotation.</title>
        <authorList>
            <consortium name="The Broad Institute Genomics Platform"/>
            <consortium name="The Broad Institute Genome Sequencing Center for Infectious Disease"/>
            <person name="Wu L."/>
            <person name="Ma J."/>
        </authorList>
    </citation>
    <scope>NUCLEOTIDE SEQUENCE [LARGE SCALE GENOMIC DNA]</scope>
    <source>
        <strain evidence="11">JCM 14901</strain>
    </source>
</reference>
<dbReference type="InterPro" id="IPR020846">
    <property type="entry name" value="MFS_dom"/>
</dbReference>
<evidence type="ECO:0000256" key="3">
    <source>
        <dbReference type="ARBA" id="ARBA00022475"/>
    </source>
</evidence>
<evidence type="ECO:0000256" key="8">
    <source>
        <dbReference type="SAM" id="Phobius"/>
    </source>
</evidence>
<feature type="transmembrane region" description="Helical" evidence="8">
    <location>
        <begin position="240"/>
        <end position="257"/>
    </location>
</feature>
<feature type="domain" description="Major facilitator superfamily (MFS) profile" evidence="9">
    <location>
        <begin position="23"/>
        <end position="514"/>
    </location>
</feature>
<evidence type="ECO:0000256" key="4">
    <source>
        <dbReference type="ARBA" id="ARBA00022692"/>
    </source>
</evidence>
<keyword evidence="11" id="KW-1185">Reference proteome</keyword>
<dbReference type="PANTHER" id="PTHR42718:SF49">
    <property type="entry name" value="EXPORT PROTEIN"/>
    <property type="match status" value="1"/>
</dbReference>
<dbReference type="Gene3D" id="1.20.1250.20">
    <property type="entry name" value="MFS general substrate transporter like domains"/>
    <property type="match status" value="1"/>
</dbReference>
<feature type="region of interest" description="Disordered" evidence="7">
    <location>
        <begin position="513"/>
        <end position="578"/>
    </location>
</feature>
<feature type="transmembrane region" description="Helical" evidence="8">
    <location>
        <begin position="277"/>
        <end position="302"/>
    </location>
</feature>
<evidence type="ECO:0000313" key="10">
    <source>
        <dbReference type="EMBL" id="GAA1953207.1"/>
    </source>
</evidence>
<evidence type="ECO:0000259" key="9">
    <source>
        <dbReference type="PROSITE" id="PS50850"/>
    </source>
</evidence>
<keyword evidence="5 8" id="KW-1133">Transmembrane helix</keyword>
<feature type="transmembrane region" description="Helical" evidence="8">
    <location>
        <begin position="208"/>
        <end position="228"/>
    </location>
</feature>
<dbReference type="PANTHER" id="PTHR42718">
    <property type="entry name" value="MAJOR FACILITATOR SUPERFAMILY MULTIDRUG TRANSPORTER MFSC"/>
    <property type="match status" value="1"/>
</dbReference>
<feature type="transmembrane region" description="Helical" evidence="8">
    <location>
        <begin position="147"/>
        <end position="169"/>
    </location>
</feature>
<dbReference type="CDD" id="cd17321">
    <property type="entry name" value="MFS_MMR_MDR_like"/>
    <property type="match status" value="1"/>
</dbReference>
<accession>A0ABP5BXW7</accession>
<gene>
    <name evidence="10" type="ORF">GCM10009776_13830</name>
</gene>
<comment type="caution">
    <text evidence="10">The sequence shown here is derived from an EMBL/GenBank/DDBJ whole genome shotgun (WGS) entry which is preliminary data.</text>
</comment>
<keyword evidence="4 8" id="KW-0812">Transmembrane</keyword>
<feature type="transmembrane region" description="Helical" evidence="8">
    <location>
        <begin position="89"/>
        <end position="112"/>
    </location>
</feature>
<feature type="compositionally biased region" description="Gly residues" evidence="7">
    <location>
        <begin position="568"/>
        <end position="578"/>
    </location>
</feature>
<dbReference type="EMBL" id="BAAAOG010000002">
    <property type="protein sequence ID" value="GAA1953207.1"/>
    <property type="molecule type" value="Genomic_DNA"/>
</dbReference>
<dbReference type="SUPFAM" id="SSF103473">
    <property type="entry name" value="MFS general substrate transporter"/>
    <property type="match status" value="1"/>
</dbReference>
<name>A0ABP5BXW7_9MICO</name>
<keyword evidence="6 8" id="KW-0472">Membrane</keyword>
<evidence type="ECO:0000256" key="5">
    <source>
        <dbReference type="ARBA" id="ARBA00022989"/>
    </source>
</evidence>
<feature type="transmembrane region" description="Helical" evidence="8">
    <location>
        <begin position="491"/>
        <end position="509"/>
    </location>
</feature>
<evidence type="ECO:0000256" key="7">
    <source>
        <dbReference type="SAM" id="MobiDB-lite"/>
    </source>
</evidence>
<feature type="transmembrane region" description="Helical" evidence="8">
    <location>
        <begin position="59"/>
        <end position="77"/>
    </location>
</feature>
<dbReference type="NCBIfam" id="TIGR00711">
    <property type="entry name" value="efflux_EmrB"/>
    <property type="match status" value="1"/>
</dbReference>
<evidence type="ECO:0000256" key="2">
    <source>
        <dbReference type="ARBA" id="ARBA00022448"/>
    </source>
</evidence>
<feature type="transmembrane region" description="Helical" evidence="8">
    <location>
        <begin position="21"/>
        <end position="47"/>
    </location>
</feature>
<feature type="transmembrane region" description="Helical" evidence="8">
    <location>
        <begin position="414"/>
        <end position="433"/>
    </location>
</feature>
<feature type="transmembrane region" description="Helical" evidence="8">
    <location>
        <begin position="175"/>
        <end position="196"/>
    </location>
</feature>
<dbReference type="PROSITE" id="PS50850">
    <property type="entry name" value="MFS"/>
    <property type="match status" value="1"/>
</dbReference>
<feature type="transmembrane region" description="Helical" evidence="8">
    <location>
        <begin position="342"/>
        <end position="361"/>
    </location>
</feature>
<evidence type="ECO:0000256" key="1">
    <source>
        <dbReference type="ARBA" id="ARBA00004651"/>
    </source>
</evidence>
<feature type="transmembrane region" description="Helical" evidence="8">
    <location>
        <begin position="367"/>
        <end position="393"/>
    </location>
</feature>
<dbReference type="Proteomes" id="UP001499933">
    <property type="component" value="Unassembled WGS sequence"/>
</dbReference>
<organism evidence="10 11">
    <name type="scientific">Microbacterium deminutum</name>
    <dbReference type="NCBI Taxonomy" id="344164"/>
    <lineage>
        <taxon>Bacteria</taxon>
        <taxon>Bacillati</taxon>
        <taxon>Actinomycetota</taxon>
        <taxon>Actinomycetes</taxon>
        <taxon>Micrococcales</taxon>
        <taxon>Microbacteriaceae</taxon>
        <taxon>Microbacterium</taxon>
    </lineage>
</organism>
<keyword evidence="2" id="KW-0813">Transport</keyword>
<keyword evidence="3" id="KW-1003">Cell membrane</keyword>
<sequence length="578" mass="58398">MENMTKIELDQTTAHAFPRQRWTLVLVLTAAFMLLLDITVVSVALPSIQQDLGASLPDLQWVSAAYALVLAVLLLPAATLGDRLGRRRLFLVGMVIFTVASVASGLATTALALEVFRAVQGVGGAALFATATPLLRAEFSGAALARALGGFGATLGGASALGPLIGGLLTDTLGWRSIFFVNLPVGAAAVAVGLVKLRESRDRAGGKLDWLGTILIIAALTALMFALVSGNGLGWTSPTILALFAAAAVALAAFVIYELRFARAPVADLRLFRRRSFAATGFVAFAISATVVGTITYVSLYVQNTLGYSPLQGGLRLLPMFVAAFAVALLTGRLIGKVSMRVLLGVAMASASAGLASMAHLTATSSWLVLLPGLILAGIGLGITSTGLASSALSAVEPRRSGMAAGITNTLRQVGTATGVAVFGALYASRVTIATLHSLADLPAPPHTLHRLAAAVASGAGARVAALVPPDARAAVAGAAHAGTASGLNDVLLAAAAFALLGAIVGFACGPDPAKQAPPARPADLSPADPRPARKPEPAPAQGGVSVRAENQVVGGRCNGAECRAGGDTSGGSGVLPR</sequence>
<dbReference type="Gene3D" id="1.20.1720.10">
    <property type="entry name" value="Multidrug resistance protein D"/>
    <property type="match status" value="1"/>
</dbReference>
<evidence type="ECO:0000256" key="6">
    <source>
        <dbReference type="ARBA" id="ARBA00023136"/>
    </source>
</evidence>
<protein>
    <submittedName>
        <fullName evidence="10">MFS transporter</fullName>
    </submittedName>
</protein>
<evidence type="ECO:0000313" key="11">
    <source>
        <dbReference type="Proteomes" id="UP001499933"/>
    </source>
</evidence>
<proteinExistence type="predicted"/>
<dbReference type="InterPro" id="IPR036259">
    <property type="entry name" value="MFS_trans_sf"/>
</dbReference>
<feature type="transmembrane region" description="Helical" evidence="8">
    <location>
        <begin position="314"/>
        <end position="335"/>
    </location>
</feature>